<evidence type="ECO:0000256" key="1">
    <source>
        <dbReference type="SAM" id="Phobius"/>
    </source>
</evidence>
<evidence type="ECO:0000313" key="2">
    <source>
        <dbReference type="EMBL" id="AGH46161.1"/>
    </source>
</evidence>
<dbReference type="EMBL" id="CP003837">
    <property type="protein sequence ID" value="AGH46161.1"/>
    <property type="molecule type" value="Genomic_DNA"/>
</dbReference>
<dbReference type="Proteomes" id="UP000011864">
    <property type="component" value="Chromosome"/>
</dbReference>
<organism evidence="2 3">
    <name type="scientific">Paraglaciecola psychrophila 170</name>
    <dbReference type="NCBI Taxonomy" id="1129794"/>
    <lineage>
        <taxon>Bacteria</taxon>
        <taxon>Pseudomonadati</taxon>
        <taxon>Pseudomonadota</taxon>
        <taxon>Gammaproteobacteria</taxon>
        <taxon>Alteromonadales</taxon>
        <taxon>Alteromonadaceae</taxon>
        <taxon>Paraglaciecola</taxon>
    </lineage>
</organism>
<reference evidence="2 3" key="1">
    <citation type="journal article" date="2013" name="Genome Announc.">
        <title>Complete Genome Sequence of Glaciecola psychrophila Strain 170T.</title>
        <authorList>
            <person name="Yin J."/>
            <person name="Chen J."/>
            <person name="Liu G."/>
            <person name="Yu Y."/>
            <person name="Song L."/>
            <person name="Wang X."/>
            <person name="Qu X."/>
        </authorList>
    </citation>
    <scope>NUCLEOTIDE SEQUENCE [LARGE SCALE GENOMIC DNA]</scope>
    <source>
        <strain evidence="2 3">170</strain>
    </source>
</reference>
<name>M4RRG2_9ALTE</name>
<dbReference type="STRING" id="1129794.C427_4056"/>
<keyword evidence="1" id="KW-0812">Transmembrane</keyword>
<dbReference type="PATRIC" id="fig|1129794.4.peg.4040"/>
<dbReference type="AlphaFoldDB" id="M4RRG2"/>
<keyword evidence="1" id="KW-0472">Membrane</keyword>
<accession>M4RRG2</accession>
<dbReference type="KEGG" id="gps:C427_4056"/>
<sequence length="62" mass="6575">MEAKSQRDLGIAGIIAAILVTKGATWAFAVGILLVLLIYGKNFFKGEPDKIAIAQKPSDGDE</sequence>
<keyword evidence="1" id="KW-1133">Transmembrane helix</keyword>
<proteinExistence type="predicted"/>
<dbReference type="RefSeq" id="WP_015431113.1">
    <property type="nucleotide sequence ID" value="NC_020514.1"/>
</dbReference>
<gene>
    <name evidence="2" type="ORF">C427_4056</name>
</gene>
<evidence type="ECO:0000313" key="3">
    <source>
        <dbReference type="Proteomes" id="UP000011864"/>
    </source>
</evidence>
<keyword evidence="3" id="KW-1185">Reference proteome</keyword>
<protein>
    <submittedName>
        <fullName evidence="2">Uncharacterized protein</fullName>
    </submittedName>
</protein>
<dbReference type="HOGENOM" id="CLU_2900126_0_0_6"/>
<feature type="transmembrane region" description="Helical" evidence="1">
    <location>
        <begin position="12"/>
        <end position="39"/>
    </location>
</feature>